<keyword evidence="2 3" id="KW-0802">TPR repeat</keyword>
<dbReference type="EMBL" id="JAKLTY010000011">
    <property type="protein sequence ID" value="MCG2628656.1"/>
    <property type="molecule type" value="Genomic_DNA"/>
</dbReference>
<gene>
    <name evidence="6" type="ORF">L6654_18645</name>
</gene>
<dbReference type="InterPro" id="IPR024983">
    <property type="entry name" value="CHAT_dom"/>
</dbReference>
<dbReference type="SMART" id="SM00028">
    <property type="entry name" value="TPR"/>
    <property type="match status" value="8"/>
</dbReference>
<dbReference type="Proteomes" id="UP001139054">
    <property type="component" value="Unassembled WGS sequence"/>
</dbReference>
<dbReference type="RefSeq" id="WP_237890537.1">
    <property type="nucleotide sequence ID" value="NZ_JAKLTY010000011.1"/>
</dbReference>
<keyword evidence="1" id="KW-0677">Repeat</keyword>
<evidence type="ECO:0000313" key="7">
    <source>
        <dbReference type="Proteomes" id="UP001139054"/>
    </source>
</evidence>
<dbReference type="Pfam" id="PF13176">
    <property type="entry name" value="TPR_7"/>
    <property type="match status" value="1"/>
</dbReference>
<proteinExistence type="predicted"/>
<evidence type="ECO:0000259" key="5">
    <source>
        <dbReference type="Pfam" id="PF12770"/>
    </source>
</evidence>
<name>A0A9X1RA39_9BRAD</name>
<organism evidence="6 7">
    <name type="scientific">Bradyrhizobium zhengyangense</name>
    <dbReference type="NCBI Taxonomy" id="2911009"/>
    <lineage>
        <taxon>Bacteria</taxon>
        <taxon>Pseudomonadati</taxon>
        <taxon>Pseudomonadota</taxon>
        <taxon>Alphaproteobacteria</taxon>
        <taxon>Hyphomicrobiales</taxon>
        <taxon>Nitrobacteraceae</taxon>
        <taxon>Bradyrhizobium</taxon>
    </lineage>
</organism>
<evidence type="ECO:0000313" key="6">
    <source>
        <dbReference type="EMBL" id="MCG2628656.1"/>
    </source>
</evidence>
<feature type="repeat" description="TPR" evidence="3">
    <location>
        <begin position="364"/>
        <end position="397"/>
    </location>
</feature>
<evidence type="ECO:0000256" key="1">
    <source>
        <dbReference type="ARBA" id="ARBA00022737"/>
    </source>
</evidence>
<dbReference type="Pfam" id="PF13424">
    <property type="entry name" value="TPR_12"/>
    <property type="match status" value="3"/>
</dbReference>
<evidence type="ECO:0000256" key="3">
    <source>
        <dbReference type="PROSITE-ProRule" id="PRU00339"/>
    </source>
</evidence>
<evidence type="ECO:0000256" key="4">
    <source>
        <dbReference type="SAM" id="SignalP"/>
    </source>
</evidence>
<reference evidence="6" key="1">
    <citation type="submission" date="2022-01" db="EMBL/GenBank/DDBJ databases">
        <title>Genome sequnece data of strain Bradyrhizobium sp. nov.</title>
        <authorList>
            <person name="Zhang J."/>
        </authorList>
    </citation>
    <scope>NUCLEOTIDE SEQUENCE</scope>
    <source>
        <strain evidence="6">WYCCWR 13023</strain>
    </source>
</reference>
<evidence type="ECO:0000256" key="2">
    <source>
        <dbReference type="ARBA" id="ARBA00022803"/>
    </source>
</evidence>
<dbReference type="Pfam" id="PF13374">
    <property type="entry name" value="TPR_10"/>
    <property type="match status" value="2"/>
</dbReference>
<keyword evidence="4" id="KW-0732">Signal</keyword>
<dbReference type="PANTHER" id="PTHR45641">
    <property type="entry name" value="TETRATRICOPEPTIDE REPEAT PROTEIN (AFU_ORTHOLOGUE AFUA_6G03870)"/>
    <property type="match status" value="1"/>
</dbReference>
<protein>
    <submittedName>
        <fullName evidence="6">Tetratricopeptide repeat protein</fullName>
    </submittedName>
</protein>
<dbReference type="Gene3D" id="1.25.40.10">
    <property type="entry name" value="Tetratricopeptide repeat domain"/>
    <property type="match status" value="3"/>
</dbReference>
<dbReference type="InterPro" id="IPR019734">
    <property type="entry name" value="TPR_rpt"/>
</dbReference>
<dbReference type="AlphaFoldDB" id="A0A9X1RA39"/>
<dbReference type="PROSITE" id="PS51257">
    <property type="entry name" value="PROKAR_LIPOPROTEIN"/>
    <property type="match status" value="1"/>
</dbReference>
<comment type="caution">
    <text evidence="6">The sequence shown here is derived from an EMBL/GenBank/DDBJ whole genome shotgun (WGS) entry which is preliminary data.</text>
</comment>
<feature type="signal peptide" evidence="4">
    <location>
        <begin position="1"/>
        <end position="22"/>
    </location>
</feature>
<accession>A0A9X1RA39</accession>
<sequence length="1062" mass="113551">MRRAPLFVAFFLAVLACGPASAQRANDFDALLAQMNAATQGGRWAEGLAAAQKLENLVRRRQGADNVNYAGVLHNEGMFLHNLGRYGEAVDKLNAALAIKLRNNDVASTLRTSNLLVGSLGMLDRRAEATTVAERALALGTTAFGANDVRLSDTLAALGGMARDRENYKEAAGYFERVLAGLQAANAPPIDVASALDNLGDVYGLQGHFDDGERTLKRGLDLLDRSFGGNAEAAPNYDKMLNDLGNLYLDAGRLSDAEATMRRALAIARARSGDAHPNVAATMGNLATVLEHEARYTEAEKLYQQTLQAYERIYGANHPTTAIGLNNLANVYSAQGKNEAVAGLQERVLAIDEKAFGPDSPDVGRALNNLANSYASLGRNEQALDLYRRSLAVMERKFGEGSGASALAAGSLGQALMEAGKNDEARPYLVRCLDIDERVLGEAHPQLIKDLRAVALLDLQTGNLIEARGRLDRALTIAQNKLGPNHHDSIATLINLADVDRRDGKWQDALARLRIAETALNAQRTTQFTRFTELDPWLIDAVWRVSGGRPDAAARDEAFGAAQRAHETKAGAALAQMAARFGAGNDAIAGLVRRQQDLKASLETLDKRVTSELGRADGKRNDQLIASLRAQMSQTQKSLDDVAAQLDRSFPAYADLSNPQPLSLAQTQGLLKPDEALVAFILLSDTTYAFAVTREASALRRITLGSREISDRVAHLRLGLSDPEAAKSAFDLDASFDFYNALFGPIGADIAGKPKLLIVPAGALTSLPFHVLVTKKPDGASADRYRRAAWLLNDHAITVLPSVPSLRALRSFARDSRAQKPFIGFGDPVFQSTPGDRRAGRNVQPYKNYYEGSAVDLDRLRTGLPALPETAGELQAVARALGASPQDDVKLGAAATVTNVNQLPLDQYRVVDFATHGLVAGEVNGLSEPALVLTLPDRPTGDDDGLLTASRVAKLKLDADWAVLSACNTAGGDKPGAEGLSGLARAFFYAGARALLVSHWPVDSDAAVRLTTGAFSELTAHPGIGRAEALRRSMKALIADRSSPRNADPAVWAPFVLVGEGG</sequence>
<dbReference type="PANTHER" id="PTHR45641:SF19">
    <property type="entry name" value="NEPHROCYSTIN-3"/>
    <property type="match status" value="1"/>
</dbReference>
<dbReference type="PRINTS" id="PR00381">
    <property type="entry name" value="KINESINLIGHT"/>
</dbReference>
<dbReference type="SUPFAM" id="SSF48452">
    <property type="entry name" value="TPR-like"/>
    <property type="match status" value="3"/>
</dbReference>
<dbReference type="Pfam" id="PF12770">
    <property type="entry name" value="CHAT"/>
    <property type="match status" value="1"/>
</dbReference>
<feature type="chain" id="PRO_5040747115" evidence="4">
    <location>
        <begin position="23"/>
        <end position="1062"/>
    </location>
</feature>
<dbReference type="InterPro" id="IPR011990">
    <property type="entry name" value="TPR-like_helical_dom_sf"/>
</dbReference>
<dbReference type="PROSITE" id="PS50005">
    <property type="entry name" value="TPR"/>
    <property type="match status" value="1"/>
</dbReference>
<feature type="domain" description="CHAT" evidence="5">
    <location>
        <begin position="739"/>
        <end position="1060"/>
    </location>
</feature>